<comment type="caution">
    <text evidence="3">The sequence shown here is derived from an EMBL/GenBank/DDBJ whole genome shotgun (WGS) entry which is preliminary data.</text>
</comment>
<proteinExistence type="predicted"/>
<evidence type="ECO:0000256" key="2">
    <source>
        <dbReference type="SAM" id="Phobius"/>
    </source>
</evidence>
<keyword evidence="4" id="KW-1185">Reference proteome</keyword>
<dbReference type="AlphaFoldDB" id="A0AAN8FYN4"/>
<keyword evidence="2" id="KW-0472">Membrane</keyword>
<keyword evidence="2" id="KW-1133">Transmembrane helix</keyword>
<evidence type="ECO:0000313" key="3">
    <source>
        <dbReference type="EMBL" id="KAK5973133.1"/>
    </source>
</evidence>
<evidence type="ECO:0000313" key="4">
    <source>
        <dbReference type="Proteomes" id="UP001331761"/>
    </source>
</evidence>
<evidence type="ECO:0000256" key="1">
    <source>
        <dbReference type="SAM" id="MobiDB-lite"/>
    </source>
</evidence>
<name>A0AAN8FYN4_TRICO</name>
<dbReference type="EMBL" id="WIXE01015865">
    <property type="protein sequence ID" value="KAK5973133.1"/>
    <property type="molecule type" value="Genomic_DNA"/>
</dbReference>
<protein>
    <submittedName>
        <fullName evidence="3">Uncharacterized protein</fullName>
    </submittedName>
</protein>
<gene>
    <name evidence="3" type="ORF">GCK32_019251</name>
</gene>
<feature type="compositionally biased region" description="Basic and acidic residues" evidence="1">
    <location>
        <begin position="81"/>
        <end position="90"/>
    </location>
</feature>
<organism evidence="3 4">
    <name type="scientific">Trichostrongylus colubriformis</name>
    <name type="common">Black scour worm</name>
    <dbReference type="NCBI Taxonomy" id="6319"/>
    <lineage>
        <taxon>Eukaryota</taxon>
        <taxon>Metazoa</taxon>
        <taxon>Ecdysozoa</taxon>
        <taxon>Nematoda</taxon>
        <taxon>Chromadorea</taxon>
        <taxon>Rhabditida</taxon>
        <taxon>Rhabditina</taxon>
        <taxon>Rhabditomorpha</taxon>
        <taxon>Strongyloidea</taxon>
        <taxon>Trichostrongylidae</taxon>
        <taxon>Trichostrongylus</taxon>
    </lineage>
</organism>
<feature type="transmembrane region" description="Helical" evidence="2">
    <location>
        <begin position="20"/>
        <end position="49"/>
    </location>
</feature>
<accession>A0AAN8FYN4</accession>
<reference evidence="3 4" key="1">
    <citation type="submission" date="2019-10" db="EMBL/GenBank/DDBJ databases">
        <title>Assembly and Annotation for the nematode Trichostrongylus colubriformis.</title>
        <authorList>
            <person name="Martin J."/>
        </authorList>
    </citation>
    <scope>NUCLEOTIDE SEQUENCE [LARGE SCALE GENOMIC DNA]</scope>
    <source>
        <strain evidence="3">G859</strain>
        <tissue evidence="3">Whole worm</tissue>
    </source>
</reference>
<feature type="region of interest" description="Disordered" evidence="1">
    <location>
        <begin position="58"/>
        <end position="90"/>
    </location>
</feature>
<keyword evidence="2" id="KW-0812">Transmembrane</keyword>
<sequence>MYPYPVWNNSGTTNENQALIFPGSIVLWVRIIAAVVVFLVLAIAILIYVKYLCHRNRASGQSEGDSAGKDITNDNEQEGAENQKDGDEVE</sequence>
<dbReference type="Proteomes" id="UP001331761">
    <property type="component" value="Unassembled WGS sequence"/>
</dbReference>